<dbReference type="EMBL" id="NEDP02003369">
    <property type="protein sequence ID" value="OWF48819.1"/>
    <property type="molecule type" value="Genomic_DNA"/>
</dbReference>
<comment type="caution">
    <text evidence="3">The sequence shown here is derived from an EMBL/GenBank/DDBJ whole genome shotgun (WGS) entry which is preliminary data.</text>
</comment>
<dbReference type="GO" id="GO:0005509">
    <property type="term" value="F:calcium ion binding"/>
    <property type="evidence" value="ECO:0007669"/>
    <property type="project" value="InterPro"/>
</dbReference>
<feature type="compositionally biased region" description="Polar residues" evidence="1">
    <location>
        <begin position="129"/>
        <end position="138"/>
    </location>
</feature>
<dbReference type="SUPFAM" id="SSF47473">
    <property type="entry name" value="EF-hand"/>
    <property type="match status" value="1"/>
</dbReference>
<feature type="domain" description="EF-hand" evidence="2">
    <location>
        <begin position="637"/>
        <end position="672"/>
    </location>
</feature>
<reference evidence="3 4" key="1">
    <citation type="journal article" date="2017" name="Nat. Ecol. Evol.">
        <title>Scallop genome provides insights into evolution of bilaterian karyotype and development.</title>
        <authorList>
            <person name="Wang S."/>
            <person name="Zhang J."/>
            <person name="Jiao W."/>
            <person name="Li J."/>
            <person name="Xun X."/>
            <person name="Sun Y."/>
            <person name="Guo X."/>
            <person name="Huan P."/>
            <person name="Dong B."/>
            <person name="Zhang L."/>
            <person name="Hu X."/>
            <person name="Sun X."/>
            <person name="Wang J."/>
            <person name="Zhao C."/>
            <person name="Wang Y."/>
            <person name="Wang D."/>
            <person name="Huang X."/>
            <person name="Wang R."/>
            <person name="Lv J."/>
            <person name="Li Y."/>
            <person name="Zhang Z."/>
            <person name="Liu B."/>
            <person name="Lu W."/>
            <person name="Hui Y."/>
            <person name="Liang J."/>
            <person name="Zhou Z."/>
            <person name="Hou R."/>
            <person name="Li X."/>
            <person name="Liu Y."/>
            <person name="Li H."/>
            <person name="Ning X."/>
            <person name="Lin Y."/>
            <person name="Zhao L."/>
            <person name="Xing Q."/>
            <person name="Dou J."/>
            <person name="Li Y."/>
            <person name="Mao J."/>
            <person name="Guo H."/>
            <person name="Dou H."/>
            <person name="Li T."/>
            <person name="Mu C."/>
            <person name="Jiang W."/>
            <person name="Fu Q."/>
            <person name="Fu X."/>
            <person name="Miao Y."/>
            <person name="Liu J."/>
            <person name="Yu Q."/>
            <person name="Li R."/>
            <person name="Liao H."/>
            <person name="Li X."/>
            <person name="Kong Y."/>
            <person name="Jiang Z."/>
            <person name="Chourrout D."/>
            <person name="Li R."/>
            <person name="Bao Z."/>
        </authorList>
    </citation>
    <scope>NUCLEOTIDE SEQUENCE [LARGE SCALE GENOMIC DNA]</scope>
    <source>
        <strain evidence="3 4">PY_sf001</strain>
    </source>
</reference>
<feature type="region of interest" description="Disordered" evidence="1">
    <location>
        <begin position="307"/>
        <end position="379"/>
    </location>
</feature>
<evidence type="ECO:0000313" key="4">
    <source>
        <dbReference type="Proteomes" id="UP000242188"/>
    </source>
</evidence>
<keyword evidence="4" id="KW-1185">Reference proteome</keyword>
<evidence type="ECO:0000256" key="1">
    <source>
        <dbReference type="SAM" id="MobiDB-lite"/>
    </source>
</evidence>
<feature type="domain" description="EF-hand" evidence="2">
    <location>
        <begin position="547"/>
        <end position="582"/>
    </location>
</feature>
<dbReference type="PROSITE" id="PS50222">
    <property type="entry name" value="EF_HAND_2"/>
    <property type="match status" value="2"/>
</dbReference>
<proteinExistence type="predicted"/>
<feature type="region of interest" description="Disordered" evidence="1">
    <location>
        <begin position="513"/>
        <end position="540"/>
    </location>
</feature>
<name>A0A210QJD1_MIZYE</name>
<evidence type="ECO:0000313" key="3">
    <source>
        <dbReference type="EMBL" id="OWF48819.1"/>
    </source>
</evidence>
<feature type="region of interest" description="Disordered" evidence="1">
    <location>
        <begin position="463"/>
        <end position="500"/>
    </location>
</feature>
<sequence length="714" mass="80648">MEVLRPSPIESGVEMTYDKKDIRAALAAHNAQKQKLSYGQPAPLKDSPRLMSFRRRAVKGLSPMSMNSDCPSFTTGSSRTMYGASITPLKSITTDSPYTSMSQQLLPSKDLPVLSKSAPPIPDVPPSWKGSSTNPKLRHMSFNTGSRLKLPDDGDFSVNPEPVPFQPQNFMSSTSMKKIPIPKRHLDSFGGYEYNMGAKRGIILHTDRYQNSNSKSGLMDQWDSPKVFEGLSQRERLRAELEYMERLRYVKRRREVLPHRAQIDLLMGGKKVDFVERFDIQKEIQKLKSLIMPQNARDLFHGRGIPLPTEHSSVKPRRPPLIDYDSDEDITSSARSTFQRSKYSHDPDMGGSKSKSRRNYDGHLPRINTRTSMLDDTPRGKKALSVRVHEMLGESDRFSEDGPWTPLLRQGTQPAYLRRSRTNVSKFENAMPRSYTSVHGRPDRDLKVTPKAENVRRVDIPSAGAVPRIPQSRGRSGTNPDPGTIEIPETTENIEHDDPASMEAYEDLTDRQKMMASRTSKTASPVKPPATPNPLRGSELPQMIPETERSELHATFKKLDTDSDGHLKFDQLQTQLPKQMSQQQARFLKEVYDITSSNTFFGVDEFLLMSSLTKLVTNMSTSLQATFQMLNFNSLKVDIIAFVEIFQSVDRGQKGKISLDSLREVLNGILGRDLESDTALWNKIVETVNPSEAIQITKIEFLAYIPYFMSLKES</sequence>
<evidence type="ECO:0000259" key="2">
    <source>
        <dbReference type="PROSITE" id="PS50222"/>
    </source>
</evidence>
<dbReference type="OrthoDB" id="10007716at2759"/>
<accession>A0A210QJD1</accession>
<dbReference type="SMART" id="SM00054">
    <property type="entry name" value="EFh"/>
    <property type="match status" value="2"/>
</dbReference>
<feature type="region of interest" description="Disordered" evidence="1">
    <location>
        <begin position="118"/>
        <end position="138"/>
    </location>
</feature>
<dbReference type="InterPro" id="IPR011992">
    <property type="entry name" value="EF-hand-dom_pair"/>
</dbReference>
<protein>
    <recommendedName>
        <fullName evidence="2">EF-hand domain-containing protein</fullName>
    </recommendedName>
</protein>
<dbReference type="InterPro" id="IPR002048">
    <property type="entry name" value="EF_hand_dom"/>
</dbReference>
<organism evidence="3 4">
    <name type="scientific">Mizuhopecten yessoensis</name>
    <name type="common">Japanese scallop</name>
    <name type="synonym">Patinopecten yessoensis</name>
    <dbReference type="NCBI Taxonomy" id="6573"/>
    <lineage>
        <taxon>Eukaryota</taxon>
        <taxon>Metazoa</taxon>
        <taxon>Spiralia</taxon>
        <taxon>Lophotrochozoa</taxon>
        <taxon>Mollusca</taxon>
        <taxon>Bivalvia</taxon>
        <taxon>Autobranchia</taxon>
        <taxon>Pteriomorphia</taxon>
        <taxon>Pectinida</taxon>
        <taxon>Pectinoidea</taxon>
        <taxon>Pectinidae</taxon>
        <taxon>Mizuhopecten</taxon>
    </lineage>
</organism>
<feature type="compositionally biased region" description="Polar residues" evidence="1">
    <location>
        <begin position="331"/>
        <end position="341"/>
    </location>
</feature>
<dbReference type="Proteomes" id="UP000242188">
    <property type="component" value="Unassembled WGS sequence"/>
</dbReference>
<gene>
    <name evidence="3" type="ORF">KP79_PYT15878</name>
</gene>
<dbReference type="AlphaFoldDB" id="A0A210QJD1"/>
<dbReference type="Gene3D" id="1.10.238.10">
    <property type="entry name" value="EF-hand"/>
    <property type="match status" value="1"/>
</dbReference>